<feature type="compositionally biased region" description="Basic and acidic residues" evidence="1">
    <location>
        <begin position="392"/>
        <end position="412"/>
    </location>
</feature>
<feature type="region of interest" description="Disordered" evidence="1">
    <location>
        <begin position="515"/>
        <end position="568"/>
    </location>
</feature>
<feature type="region of interest" description="Disordered" evidence="1">
    <location>
        <begin position="372"/>
        <end position="502"/>
    </location>
</feature>
<evidence type="ECO:0000313" key="3">
    <source>
        <dbReference type="Proteomes" id="UP000729357"/>
    </source>
</evidence>
<feature type="compositionally biased region" description="Basic and acidic residues" evidence="1">
    <location>
        <begin position="211"/>
        <end position="228"/>
    </location>
</feature>
<dbReference type="AlphaFoldDB" id="A0A9P8FWR7"/>
<dbReference type="Proteomes" id="UP000729357">
    <property type="component" value="Unassembled WGS sequence"/>
</dbReference>
<sequence>MPPIQGWFKAKKPLQASRKKYYEDIFGEKNPEEDLEGVHIIDTESDSGPEFFSRRARRQAQKKPRTILRLSNKDRSDGGNKMGTADGNEVVALRVDRSTVVTIDDDDSDVGESFVADLRKHAQGPDNKNDKDDIEGPESNQKEIDAAFLAEVKKYAAQPPSINSESNDELLERIHRRAESFANQSPLGSRQGLELEPTVLPSIEQANGRSARADSDEPADRPSVKVLDDAMSTGVVDGVVASDTSRSSITAVRDHSWDPSQGSDYVYSDDEALDGLENMNPPYEEHLVDGVQKEMSDGTAEVVSTHRSSPVDNDNQEVIDLTSPTQSSSEEPALRRTGFSRRSTHGFRDHDPSTSLEPVAALARTRKRRFGLFASDPRLSLEPDLGELSDDSPPRRLRDLVQERRRDKEQASARKRTRYNLRPRGQQESYTASRFEGRISMADEVASETEERPRPRRITRSMTSKQESAKKPIPRFKAARKSAWPLVPKDDTSSSRRESARPVVEIVVPKIVDRATWGVSPSARSSPQPKRRQSPALNGGPVTKDGEQKMEPALAGKGIRRMTPILID</sequence>
<reference evidence="2" key="1">
    <citation type="journal article" date="2021" name="J Fungi (Basel)">
        <title>Virulence traits and population genomics of the black yeast Aureobasidium melanogenum.</title>
        <authorList>
            <person name="Cernosa A."/>
            <person name="Sun X."/>
            <person name="Gostincar C."/>
            <person name="Fang C."/>
            <person name="Gunde-Cimerman N."/>
            <person name="Song Z."/>
        </authorList>
    </citation>
    <scope>NUCLEOTIDE SEQUENCE</scope>
    <source>
        <strain evidence="2">EXF-9298</strain>
    </source>
</reference>
<reference evidence="2" key="2">
    <citation type="submission" date="2021-08" db="EMBL/GenBank/DDBJ databases">
        <authorList>
            <person name="Gostincar C."/>
            <person name="Sun X."/>
            <person name="Song Z."/>
            <person name="Gunde-Cimerman N."/>
        </authorList>
    </citation>
    <scope>NUCLEOTIDE SEQUENCE</scope>
    <source>
        <strain evidence="2">EXF-9298</strain>
    </source>
</reference>
<evidence type="ECO:0000256" key="1">
    <source>
        <dbReference type="SAM" id="MobiDB-lite"/>
    </source>
</evidence>
<organism evidence="2 3">
    <name type="scientific">Aureobasidium melanogenum</name>
    <name type="common">Aureobasidium pullulans var. melanogenum</name>
    <dbReference type="NCBI Taxonomy" id="46634"/>
    <lineage>
        <taxon>Eukaryota</taxon>
        <taxon>Fungi</taxon>
        <taxon>Dikarya</taxon>
        <taxon>Ascomycota</taxon>
        <taxon>Pezizomycotina</taxon>
        <taxon>Dothideomycetes</taxon>
        <taxon>Dothideomycetidae</taxon>
        <taxon>Dothideales</taxon>
        <taxon>Saccotheciaceae</taxon>
        <taxon>Aureobasidium</taxon>
    </lineage>
</organism>
<feature type="region of interest" description="Disordered" evidence="1">
    <location>
        <begin position="157"/>
        <end position="267"/>
    </location>
</feature>
<protein>
    <submittedName>
        <fullName evidence="2">Uncharacterized protein</fullName>
    </submittedName>
</protein>
<feature type="compositionally biased region" description="Basic residues" evidence="1">
    <location>
        <begin position="54"/>
        <end position="65"/>
    </location>
</feature>
<evidence type="ECO:0000313" key="2">
    <source>
        <dbReference type="EMBL" id="KAG9982984.1"/>
    </source>
</evidence>
<dbReference type="EMBL" id="JAHFXS010000651">
    <property type="protein sequence ID" value="KAG9982984.1"/>
    <property type="molecule type" value="Genomic_DNA"/>
</dbReference>
<feature type="region of interest" description="Disordered" evidence="1">
    <location>
        <begin position="114"/>
        <end position="145"/>
    </location>
</feature>
<feature type="compositionally biased region" description="Basic and acidic residues" evidence="1">
    <location>
        <begin position="488"/>
        <end position="500"/>
    </location>
</feature>
<accession>A0A9P8FWR7</accession>
<feature type="non-terminal residue" evidence="2">
    <location>
        <position position="568"/>
    </location>
</feature>
<feature type="compositionally biased region" description="Basic and acidic residues" evidence="1">
    <location>
        <begin position="170"/>
        <end position="179"/>
    </location>
</feature>
<feature type="region of interest" description="Disordered" evidence="1">
    <location>
        <begin position="42"/>
        <end position="65"/>
    </location>
</feature>
<comment type="caution">
    <text evidence="2">The sequence shown here is derived from an EMBL/GenBank/DDBJ whole genome shotgun (WGS) entry which is preliminary data.</text>
</comment>
<feature type="region of interest" description="Disordered" evidence="1">
    <location>
        <begin position="292"/>
        <end position="359"/>
    </location>
</feature>
<proteinExistence type="predicted"/>
<gene>
    <name evidence="2" type="ORF">KCU98_g6405</name>
</gene>
<name>A0A9P8FWR7_AURME</name>
<keyword evidence="3" id="KW-1185">Reference proteome</keyword>